<sequence length="87" mass="9915">MKISSHAVIFTPKLENCTNREDLEASHGYWEDDLKFHCTKVVRGDGMYCFPAKAYFLTNAVVCMSTQVYEVITSLMLSFFTQLYGDG</sequence>
<proteinExistence type="predicted"/>
<reference evidence="1" key="1">
    <citation type="journal article" date="2023" name="Mol. Ecol. Resour.">
        <title>Chromosome-level genome assembly of a triploid poplar Populus alba 'Berolinensis'.</title>
        <authorList>
            <person name="Chen S."/>
            <person name="Yu Y."/>
            <person name="Wang X."/>
            <person name="Wang S."/>
            <person name="Zhang T."/>
            <person name="Zhou Y."/>
            <person name="He R."/>
            <person name="Meng N."/>
            <person name="Wang Y."/>
            <person name="Liu W."/>
            <person name="Liu Z."/>
            <person name="Liu J."/>
            <person name="Guo Q."/>
            <person name="Huang H."/>
            <person name="Sederoff R.R."/>
            <person name="Wang G."/>
            <person name="Qu G."/>
            <person name="Chen S."/>
        </authorList>
    </citation>
    <scope>NUCLEOTIDE SEQUENCE</scope>
    <source>
        <strain evidence="1">SC-2020</strain>
    </source>
</reference>
<evidence type="ECO:0000313" key="2">
    <source>
        <dbReference type="Proteomes" id="UP001164929"/>
    </source>
</evidence>
<comment type="caution">
    <text evidence="1">The sequence shown here is derived from an EMBL/GenBank/DDBJ whole genome shotgun (WGS) entry which is preliminary data.</text>
</comment>
<accession>A0AAD6Q212</accession>
<organism evidence="1 2">
    <name type="scientific">Populus alba x Populus x berolinensis</name>
    <dbReference type="NCBI Taxonomy" id="444605"/>
    <lineage>
        <taxon>Eukaryota</taxon>
        <taxon>Viridiplantae</taxon>
        <taxon>Streptophyta</taxon>
        <taxon>Embryophyta</taxon>
        <taxon>Tracheophyta</taxon>
        <taxon>Spermatophyta</taxon>
        <taxon>Magnoliopsida</taxon>
        <taxon>eudicotyledons</taxon>
        <taxon>Gunneridae</taxon>
        <taxon>Pentapetalae</taxon>
        <taxon>rosids</taxon>
        <taxon>fabids</taxon>
        <taxon>Malpighiales</taxon>
        <taxon>Salicaceae</taxon>
        <taxon>Saliceae</taxon>
        <taxon>Populus</taxon>
    </lineage>
</organism>
<dbReference type="Proteomes" id="UP001164929">
    <property type="component" value="Chromosome 13"/>
</dbReference>
<evidence type="ECO:0000313" key="1">
    <source>
        <dbReference type="EMBL" id="KAJ6974288.1"/>
    </source>
</evidence>
<name>A0AAD6Q212_9ROSI</name>
<keyword evidence="2" id="KW-1185">Reference proteome</keyword>
<protein>
    <submittedName>
        <fullName evidence="1">Uncharacterized protein</fullName>
    </submittedName>
</protein>
<dbReference type="AlphaFoldDB" id="A0AAD6Q212"/>
<dbReference type="EMBL" id="JAQIZT010000013">
    <property type="protein sequence ID" value="KAJ6974288.1"/>
    <property type="molecule type" value="Genomic_DNA"/>
</dbReference>
<gene>
    <name evidence="1" type="ORF">NC653_030399</name>
</gene>